<protein>
    <submittedName>
        <fullName evidence="2">Tetrapyrrole (Corrin/Porphyrin) Methylases</fullName>
    </submittedName>
</protein>
<dbReference type="InterPro" id="IPR035996">
    <property type="entry name" value="4pyrrol_Methylase_sf"/>
</dbReference>
<dbReference type="InterPro" id="IPR000878">
    <property type="entry name" value="4pyrrol_Mease"/>
</dbReference>
<keyword evidence="2" id="KW-0808">Transferase</keyword>
<sequence length="442" mass="48938">MSEAKGRLVVIGSGIKAVSHFTLEAQAHIQQADIVLYAAADPVTDMWIESQNPNAFDLYQYYADDKARLITYVQMIERIMAEVRAGKYVCALFYGHPGVFVTPSHNAIAIARQEGFDAVMLPAVSAEDCLYADLGVDPSVPGMQIYEATDFLLRRRKVDTTANFVLWQVGCIGDLGFKFGGYKNDKFDVLLDYLEEIYGADHPAINYVANMFSGPPQIDRHVIGDYRDPEVKAKVSGISTFFIPAKDGIQSDAGMLAKLGLAKISEARRTPLICDREDYRVLADIARRNIHNHKVPPGYKYSFASDALYQTLLTLALDQRAQGEFQANPRAYLEARPGLTADERRSLLLQHTGVTRMMFKRDPDKEAVRFVGAALLDPALAREYRDRQAAAAQAVANHDIPVGEYEGVVASWLRGQGYAATPAAVTRAMEEVYTSKDHLSVA</sequence>
<evidence type="ECO:0000313" key="2">
    <source>
        <dbReference type="EMBL" id="VBB16525.1"/>
    </source>
</evidence>
<gene>
    <name evidence="2" type="ORF">BSTAB16_6732</name>
</gene>
<dbReference type="RefSeq" id="WP_069751303.1">
    <property type="nucleotide sequence ID" value="NZ_CADFEP010000025.1"/>
</dbReference>
<dbReference type="AlphaFoldDB" id="A0AAJ5NJ35"/>
<reference evidence="2 3" key="1">
    <citation type="submission" date="2017-11" db="EMBL/GenBank/DDBJ databases">
        <authorList>
            <person name="Seth-Smith MB H."/>
        </authorList>
    </citation>
    <scope>NUCLEOTIDE SEQUENCE [LARGE SCALE GENOMIC DNA]</scope>
    <source>
        <strain evidence="2">E</strain>
    </source>
</reference>
<dbReference type="SUPFAM" id="SSF53790">
    <property type="entry name" value="Tetrapyrrole methylase"/>
    <property type="match status" value="1"/>
</dbReference>
<dbReference type="KEGG" id="bstl:BBJ41_37580"/>
<keyword evidence="2" id="KW-0489">Methyltransferase</keyword>
<dbReference type="CDD" id="cd19916">
    <property type="entry name" value="OphMA_like"/>
    <property type="match status" value="1"/>
</dbReference>
<proteinExistence type="predicted"/>
<dbReference type="InterPro" id="IPR014777">
    <property type="entry name" value="4pyrrole_Mease_sub1"/>
</dbReference>
<dbReference type="GeneID" id="71059148"/>
<keyword evidence="3" id="KW-1185">Reference proteome</keyword>
<dbReference type="Pfam" id="PF00590">
    <property type="entry name" value="TP_methylase"/>
    <property type="match status" value="1"/>
</dbReference>
<dbReference type="GO" id="GO:0032259">
    <property type="term" value="P:methylation"/>
    <property type="evidence" value="ECO:0007669"/>
    <property type="project" value="UniProtKB-KW"/>
</dbReference>
<evidence type="ECO:0000313" key="3">
    <source>
        <dbReference type="Proteomes" id="UP000268684"/>
    </source>
</evidence>
<dbReference type="Proteomes" id="UP000268684">
    <property type="component" value="Chromosome III"/>
</dbReference>
<name>A0AAJ5NJ35_9BURK</name>
<dbReference type="Gene3D" id="3.40.1010.10">
    <property type="entry name" value="Cobalt-precorrin-4 Transmethylase, Domain 1"/>
    <property type="match status" value="1"/>
</dbReference>
<feature type="domain" description="Tetrapyrrole methylase" evidence="1">
    <location>
        <begin position="7"/>
        <end position="143"/>
    </location>
</feature>
<evidence type="ECO:0000259" key="1">
    <source>
        <dbReference type="Pfam" id="PF00590"/>
    </source>
</evidence>
<dbReference type="GO" id="GO:0008168">
    <property type="term" value="F:methyltransferase activity"/>
    <property type="evidence" value="ECO:0007669"/>
    <property type="project" value="UniProtKB-KW"/>
</dbReference>
<organism evidence="2 3">
    <name type="scientific">Burkholderia stabilis</name>
    <dbReference type="NCBI Taxonomy" id="95485"/>
    <lineage>
        <taxon>Bacteria</taxon>
        <taxon>Pseudomonadati</taxon>
        <taxon>Pseudomonadota</taxon>
        <taxon>Betaproteobacteria</taxon>
        <taxon>Burkholderiales</taxon>
        <taxon>Burkholderiaceae</taxon>
        <taxon>Burkholderia</taxon>
        <taxon>Burkholderia cepacia complex</taxon>
    </lineage>
</organism>
<dbReference type="EMBL" id="LR025744">
    <property type="protein sequence ID" value="VBB16525.1"/>
    <property type="molecule type" value="Genomic_DNA"/>
</dbReference>
<accession>A0AAJ5NJ35</accession>